<protein>
    <submittedName>
        <fullName evidence="1">Uncharacterized protein</fullName>
    </submittedName>
</protein>
<keyword evidence="2" id="KW-1185">Reference proteome</keyword>
<evidence type="ECO:0000313" key="2">
    <source>
        <dbReference type="Proteomes" id="UP001143910"/>
    </source>
</evidence>
<dbReference type="Proteomes" id="UP001143910">
    <property type="component" value="Unassembled WGS sequence"/>
</dbReference>
<gene>
    <name evidence="1" type="ORF">NQ176_g7240</name>
</gene>
<sequence length="106" mass="11841">MPHYDELGHPLVLSRNTHFISNQISDIEELIQKRDFKTALKTIEDTLSELHHSVNPKTNCGILFRHQATAFAALGRKDEANQATAKAVIMEAGAKRCDGATLPYRL</sequence>
<organism evidence="1 2">
    <name type="scientific">Zarea fungicola</name>
    <dbReference type="NCBI Taxonomy" id="93591"/>
    <lineage>
        <taxon>Eukaryota</taxon>
        <taxon>Fungi</taxon>
        <taxon>Dikarya</taxon>
        <taxon>Ascomycota</taxon>
        <taxon>Pezizomycotina</taxon>
        <taxon>Sordariomycetes</taxon>
        <taxon>Hypocreomycetidae</taxon>
        <taxon>Hypocreales</taxon>
        <taxon>Cordycipitaceae</taxon>
        <taxon>Zarea</taxon>
    </lineage>
</organism>
<comment type="caution">
    <text evidence="1">The sequence shown here is derived from an EMBL/GenBank/DDBJ whole genome shotgun (WGS) entry which is preliminary data.</text>
</comment>
<name>A0ACC1MZ73_9HYPO</name>
<proteinExistence type="predicted"/>
<reference evidence="1" key="1">
    <citation type="submission" date="2022-08" db="EMBL/GenBank/DDBJ databases">
        <title>Genome Sequence of Lecanicillium fungicola.</title>
        <authorList>
            <person name="Buettner E."/>
        </authorList>
    </citation>
    <scope>NUCLEOTIDE SEQUENCE</scope>
    <source>
        <strain evidence="1">Babe33</strain>
    </source>
</reference>
<evidence type="ECO:0000313" key="1">
    <source>
        <dbReference type="EMBL" id="KAJ2972292.1"/>
    </source>
</evidence>
<dbReference type="EMBL" id="JANJQO010001178">
    <property type="protein sequence ID" value="KAJ2972292.1"/>
    <property type="molecule type" value="Genomic_DNA"/>
</dbReference>
<accession>A0ACC1MZ73</accession>